<keyword evidence="4 10" id="KW-0863">Zinc-finger</keyword>
<reference evidence="12 13" key="1">
    <citation type="submission" date="2024-02" db="EMBL/GenBank/DDBJ databases">
        <authorList>
            <person name="Daric V."/>
            <person name="Darras S."/>
        </authorList>
    </citation>
    <scope>NUCLEOTIDE SEQUENCE [LARGE SCALE GENOMIC DNA]</scope>
</reference>
<keyword evidence="6" id="KW-0805">Transcription regulation</keyword>
<dbReference type="InterPro" id="IPR036236">
    <property type="entry name" value="Znf_C2H2_sf"/>
</dbReference>
<dbReference type="PROSITE" id="PS50157">
    <property type="entry name" value="ZINC_FINGER_C2H2_2"/>
    <property type="match status" value="4"/>
</dbReference>
<feature type="domain" description="C2H2-type" evidence="11">
    <location>
        <begin position="100"/>
        <end position="127"/>
    </location>
</feature>
<dbReference type="InterPro" id="IPR013087">
    <property type="entry name" value="Znf_C2H2_type"/>
</dbReference>
<comment type="caution">
    <text evidence="12">The sequence shown here is derived from an EMBL/GenBank/DDBJ whole genome shotgun (WGS) entry which is preliminary data.</text>
</comment>
<comment type="subcellular location">
    <subcellularLocation>
        <location evidence="1">Nucleus</location>
    </subcellularLocation>
</comment>
<keyword evidence="5" id="KW-0862">Zinc</keyword>
<evidence type="ECO:0000256" key="1">
    <source>
        <dbReference type="ARBA" id="ARBA00004123"/>
    </source>
</evidence>
<keyword evidence="3" id="KW-0677">Repeat</keyword>
<evidence type="ECO:0000256" key="4">
    <source>
        <dbReference type="ARBA" id="ARBA00022771"/>
    </source>
</evidence>
<organism evidence="12 13">
    <name type="scientific">Clavelina lepadiformis</name>
    <name type="common">Light-bulb sea squirt</name>
    <name type="synonym">Ascidia lepadiformis</name>
    <dbReference type="NCBI Taxonomy" id="159417"/>
    <lineage>
        <taxon>Eukaryota</taxon>
        <taxon>Metazoa</taxon>
        <taxon>Chordata</taxon>
        <taxon>Tunicata</taxon>
        <taxon>Ascidiacea</taxon>
        <taxon>Aplousobranchia</taxon>
        <taxon>Clavelinidae</taxon>
        <taxon>Clavelina</taxon>
    </lineage>
</organism>
<evidence type="ECO:0000259" key="11">
    <source>
        <dbReference type="PROSITE" id="PS50157"/>
    </source>
</evidence>
<dbReference type="Gene3D" id="3.30.160.60">
    <property type="entry name" value="Classic Zinc Finger"/>
    <property type="match status" value="4"/>
</dbReference>
<dbReference type="Proteomes" id="UP001642483">
    <property type="component" value="Unassembled WGS sequence"/>
</dbReference>
<gene>
    <name evidence="12" type="ORF">CVLEPA_LOCUS24382</name>
</gene>
<evidence type="ECO:0000256" key="9">
    <source>
        <dbReference type="ARBA" id="ARBA00023242"/>
    </source>
</evidence>
<keyword evidence="9" id="KW-0539">Nucleus</keyword>
<dbReference type="PANTHER" id="PTHR46105:SF5">
    <property type="entry name" value="ZINC FINGER AND BTB DOMAIN-CONTAINING PROTEIN 44 ISOFORM X1"/>
    <property type="match status" value="1"/>
</dbReference>
<keyword evidence="8" id="KW-0804">Transcription</keyword>
<dbReference type="PANTHER" id="PTHR46105">
    <property type="entry name" value="AGAP004733-PA"/>
    <property type="match status" value="1"/>
</dbReference>
<keyword evidence="7" id="KW-0238">DNA-binding</keyword>
<evidence type="ECO:0000256" key="2">
    <source>
        <dbReference type="ARBA" id="ARBA00022723"/>
    </source>
</evidence>
<protein>
    <recommendedName>
        <fullName evidence="11">C2H2-type domain-containing protein</fullName>
    </recommendedName>
</protein>
<dbReference type="SMART" id="SM00355">
    <property type="entry name" value="ZnF_C2H2"/>
    <property type="match status" value="5"/>
</dbReference>
<dbReference type="InterPro" id="IPR050457">
    <property type="entry name" value="ZnFinger_BTB_dom_contain"/>
</dbReference>
<evidence type="ECO:0000256" key="6">
    <source>
        <dbReference type="ARBA" id="ARBA00023015"/>
    </source>
</evidence>
<feature type="domain" description="C2H2-type" evidence="11">
    <location>
        <begin position="161"/>
        <end position="188"/>
    </location>
</feature>
<keyword evidence="2" id="KW-0479">Metal-binding</keyword>
<feature type="domain" description="C2H2-type" evidence="11">
    <location>
        <begin position="213"/>
        <end position="240"/>
    </location>
</feature>
<dbReference type="PROSITE" id="PS00028">
    <property type="entry name" value="ZINC_FINGER_C2H2_1"/>
    <property type="match status" value="2"/>
</dbReference>
<dbReference type="Pfam" id="PF00096">
    <property type="entry name" value="zf-C2H2"/>
    <property type="match status" value="2"/>
</dbReference>
<name>A0ABP0GJ89_CLALP</name>
<evidence type="ECO:0000313" key="13">
    <source>
        <dbReference type="Proteomes" id="UP001642483"/>
    </source>
</evidence>
<sequence length="295" mass="33978">MFRSFVEVKKQQARCKARLPDSRENDVVERSESELDGSRYFINVELSEDENNLLSETDDDPSDLGFQINMGLAVNEYNEADICRVNLSPDGSDVQNENPLKCPQCERTYSRRSALLQHLQTHSSHLPFQCIYCHKSFKTKAFKKRRKLQDHLLSHGTERNYSCHVCGKAFKIASTLAVHMKAHQDLRPYQCQQCGMAFKFKEHIRLHTGEKPFKCEQYGESFRQKQALKDHLKRHESVQFFERTRVDAEHSLASPSEQRLSSDKSDNHAVLKLNSVNSGLSHTDPQEYVTLSTAV</sequence>
<evidence type="ECO:0000256" key="7">
    <source>
        <dbReference type="ARBA" id="ARBA00023125"/>
    </source>
</evidence>
<accession>A0ABP0GJ89</accession>
<proteinExistence type="predicted"/>
<evidence type="ECO:0000256" key="10">
    <source>
        <dbReference type="PROSITE-ProRule" id="PRU00042"/>
    </source>
</evidence>
<evidence type="ECO:0000256" key="5">
    <source>
        <dbReference type="ARBA" id="ARBA00022833"/>
    </source>
</evidence>
<evidence type="ECO:0000256" key="8">
    <source>
        <dbReference type="ARBA" id="ARBA00023163"/>
    </source>
</evidence>
<dbReference type="SUPFAM" id="SSF57667">
    <property type="entry name" value="beta-beta-alpha zinc fingers"/>
    <property type="match status" value="3"/>
</dbReference>
<keyword evidence="13" id="KW-1185">Reference proteome</keyword>
<feature type="domain" description="C2H2-type" evidence="11">
    <location>
        <begin position="189"/>
        <end position="212"/>
    </location>
</feature>
<evidence type="ECO:0000256" key="3">
    <source>
        <dbReference type="ARBA" id="ARBA00022737"/>
    </source>
</evidence>
<evidence type="ECO:0000313" key="12">
    <source>
        <dbReference type="EMBL" id="CAK8691617.1"/>
    </source>
</evidence>
<dbReference type="EMBL" id="CAWYQH010000119">
    <property type="protein sequence ID" value="CAK8691617.1"/>
    <property type="molecule type" value="Genomic_DNA"/>
</dbReference>